<dbReference type="InterPro" id="IPR000182">
    <property type="entry name" value="GNAT_dom"/>
</dbReference>
<evidence type="ECO:0000313" key="3">
    <source>
        <dbReference type="Proteomes" id="UP000069902"/>
    </source>
</evidence>
<gene>
    <name evidence="2" type="ORF">PNK_0564</name>
</gene>
<evidence type="ECO:0000313" key="2">
    <source>
        <dbReference type="EMBL" id="CUI16192.1"/>
    </source>
</evidence>
<dbReference type="KEGG" id="pnl:PNK_0564"/>
<accession>A0A0U5EPZ7</accession>
<feature type="domain" description="N-acetyltransferase" evidence="1">
    <location>
        <begin position="79"/>
        <end position="218"/>
    </location>
</feature>
<reference evidence="3" key="1">
    <citation type="submission" date="2015-09" db="EMBL/GenBank/DDBJ databases">
        <authorList>
            <person name="Bertelli C."/>
        </authorList>
    </citation>
    <scope>NUCLEOTIDE SEQUENCE [LARGE SCALE GENOMIC DNA]</scope>
    <source>
        <strain evidence="3">KNic</strain>
    </source>
</reference>
<dbReference type="CDD" id="cd04301">
    <property type="entry name" value="NAT_SF"/>
    <property type="match status" value="1"/>
</dbReference>
<dbReference type="Proteomes" id="UP000069902">
    <property type="component" value="Chromosome cPNK"/>
</dbReference>
<dbReference type="GO" id="GO:0016747">
    <property type="term" value="F:acyltransferase activity, transferring groups other than amino-acyl groups"/>
    <property type="evidence" value="ECO:0007669"/>
    <property type="project" value="InterPro"/>
</dbReference>
<sequence length="264" mass="30265">MQVTGFVNGIMVNSTDHPMGLDNDLENDHSMGLAENSGESFDPLDGILERYGDALSYGRLKIRRLKAKDLISYKNHPFKTQDPLKNLFDRIDDIASDYLDEAWDIAKESFKSKESLTRYIVIKNKSLKIFEGYIEYWLDSRTQTVHPSILAVDPSYERRGHATLLMSLAIEEALAKGCKKLTVNSTTSGVPFYVKFGCIPKKVTLDEWKCLDFKQRCEPLLTSEKAINFELSFSDEKIQHDIKGRAWRILDSYYFNNLHSCSQI</sequence>
<dbReference type="RefSeq" id="WP_158021673.1">
    <property type="nucleotide sequence ID" value="NZ_LN879502.1"/>
</dbReference>
<dbReference type="AlphaFoldDB" id="A0A0U5EPZ7"/>
<proteinExistence type="predicted"/>
<dbReference type="PROSITE" id="PS51186">
    <property type="entry name" value="GNAT"/>
    <property type="match status" value="1"/>
</dbReference>
<name>A0A0U5EPZ7_9BACT</name>
<dbReference type="SUPFAM" id="SSF55729">
    <property type="entry name" value="Acyl-CoA N-acyltransferases (Nat)"/>
    <property type="match status" value="1"/>
</dbReference>
<evidence type="ECO:0000259" key="1">
    <source>
        <dbReference type="PROSITE" id="PS51186"/>
    </source>
</evidence>
<dbReference type="EMBL" id="LN879502">
    <property type="protein sequence ID" value="CUI16192.1"/>
    <property type="molecule type" value="Genomic_DNA"/>
</dbReference>
<dbReference type="InterPro" id="IPR016181">
    <property type="entry name" value="Acyl_CoA_acyltransferase"/>
</dbReference>
<dbReference type="Gene3D" id="3.40.630.30">
    <property type="match status" value="1"/>
</dbReference>
<organism evidence="2 3">
    <name type="scientific">Candidatus Protochlamydia naegleriophila</name>
    <dbReference type="NCBI Taxonomy" id="389348"/>
    <lineage>
        <taxon>Bacteria</taxon>
        <taxon>Pseudomonadati</taxon>
        <taxon>Chlamydiota</taxon>
        <taxon>Chlamydiia</taxon>
        <taxon>Parachlamydiales</taxon>
        <taxon>Parachlamydiaceae</taxon>
        <taxon>Candidatus Protochlamydia</taxon>
    </lineage>
</organism>
<dbReference type="PATRIC" id="fig|389348.3.peg.621"/>
<dbReference type="Pfam" id="PF13673">
    <property type="entry name" value="Acetyltransf_10"/>
    <property type="match status" value="1"/>
</dbReference>
<protein>
    <recommendedName>
        <fullName evidence="1">N-acetyltransferase domain-containing protein</fullName>
    </recommendedName>
</protein>
<dbReference type="InParanoid" id="A0A0U5EPZ7"/>
<keyword evidence="3" id="KW-1185">Reference proteome</keyword>